<gene>
    <name evidence="1" type="ORF">RAG0_10455</name>
</gene>
<sequence length="156" mass="18002">MIDRLRIDERKNEQDEFLPLLPVRSNREDPEERPMLDESLDIYDSKQLETTLGGQQHKKDTASLTLSVASSANSTFPQISGFSNPLIFGTRNATERLAKFLLHLPGIRENLDTILRLFMSDVCGYETLRQLLQDFAFGLGKECKTKEQRHMTRFLR</sequence>
<proteinExistence type="predicted"/>
<dbReference type="EMBL" id="FJUX01000065">
    <property type="protein sequence ID" value="CZT03832.1"/>
    <property type="molecule type" value="Genomic_DNA"/>
</dbReference>
<keyword evidence="2" id="KW-1185">Reference proteome</keyword>
<dbReference type="AlphaFoldDB" id="A0A1E1L000"/>
<dbReference type="Proteomes" id="UP000178912">
    <property type="component" value="Unassembled WGS sequence"/>
</dbReference>
<reference evidence="2" key="1">
    <citation type="submission" date="2016-03" db="EMBL/GenBank/DDBJ databases">
        <authorList>
            <person name="Guldener U."/>
        </authorList>
    </citation>
    <scope>NUCLEOTIDE SEQUENCE [LARGE SCALE GENOMIC DNA]</scope>
    <source>
        <strain evidence="2">04CH-RAC-A.6.1</strain>
    </source>
</reference>
<accession>A0A1E1L000</accession>
<evidence type="ECO:0000313" key="1">
    <source>
        <dbReference type="EMBL" id="CZT03832.1"/>
    </source>
</evidence>
<organism evidence="1 2">
    <name type="scientific">Rhynchosporium agropyri</name>
    <dbReference type="NCBI Taxonomy" id="914238"/>
    <lineage>
        <taxon>Eukaryota</taxon>
        <taxon>Fungi</taxon>
        <taxon>Dikarya</taxon>
        <taxon>Ascomycota</taxon>
        <taxon>Pezizomycotina</taxon>
        <taxon>Leotiomycetes</taxon>
        <taxon>Helotiales</taxon>
        <taxon>Ploettnerulaceae</taxon>
        <taxon>Rhynchosporium</taxon>
    </lineage>
</organism>
<protein>
    <submittedName>
        <fullName evidence="1">Uncharacterized protein</fullName>
    </submittedName>
</protein>
<name>A0A1E1L000_9HELO</name>
<evidence type="ECO:0000313" key="2">
    <source>
        <dbReference type="Proteomes" id="UP000178912"/>
    </source>
</evidence>